<reference evidence="4" key="1">
    <citation type="submission" date="2016-06" db="EMBL/GenBank/DDBJ databases">
        <authorList>
            <person name="Varghese N."/>
            <person name="Submissions Spin"/>
        </authorList>
    </citation>
    <scope>NUCLEOTIDE SEQUENCE [LARGE SCALE GENOMIC DNA]</scope>
    <source>
        <strain evidence="4">DSM 43903</strain>
    </source>
</reference>
<evidence type="ECO:0008006" key="5">
    <source>
        <dbReference type="Google" id="ProtNLM"/>
    </source>
</evidence>
<evidence type="ECO:0000313" key="3">
    <source>
        <dbReference type="EMBL" id="SCL72551.1"/>
    </source>
</evidence>
<feature type="compositionally biased region" description="Low complexity" evidence="1">
    <location>
        <begin position="35"/>
        <end position="47"/>
    </location>
</feature>
<feature type="chain" id="PRO_5038369119" description="Lipoprotein" evidence="2">
    <location>
        <begin position="26"/>
        <end position="161"/>
    </location>
</feature>
<dbReference type="STRING" id="47855.GA0070606_6168"/>
<feature type="region of interest" description="Disordered" evidence="1">
    <location>
        <begin position="26"/>
        <end position="54"/>
    </location>
</feature>
<keyword evidence="2" id="KW-0732">Signal</keyword>
<evidence type="ECO:0000256" key="2">
    <source>
        <dbReference type="SAM" id="SignalP"/>
    </source>
</evidence>
<gene>
    <name evidence="3" type="ORF">GA0070606_6168</name>
</gene>
<name>A0A1C6W1Z1_9ACTN</name>
<dbReference type="AlphaFoldDB" id="A0A1C6W1Z1"/>
<dbReference type="EMBL" id="FMHZ01000002">
    <property type="protein sequence ID" value="SCL72551.1"/>
    <property type="molecule type" value="Genomic_DNA"/>
</dbReference>
<dbReference type="RefSeq" id="WP_141721887.1">
    <property type="nucleotide sequence ID" value="NZ_FMHZ01000002.1"/>
</dbReference>
<dbReference type="PROSITE" id="PS51257">
    <property type="entry name" value="PROKAR_LIPOPROTEIN"/>
    <property type="match status" value="1"/>
</dbReference>
<proteinExistence type="predicted"/>
<keyword evidence="4" id="KW-1185">Reference proteome</keyword>
<organism evidence="3 4">
    <name type="scientific">Micromonospora citrea</name>
    <dbReference type="NCBI Taxonomy" id="47855"/>
    <lineage>
        <taxon>Bacteria</taxon>
        <taxon>Bacillati</taxon>
        <taxon>Actinomycetota</taxon>
        <taxon>Actinomycetes</taxon>
        <taxon>Micromonosporales</taxon>
        <taxon>Micromonosporaceae</taxon>
        <taxon>Micromonospora</taxon>
    </lineage>
</organism>
<evidence type="ECO:0000313" key="4">
    <source>
        <dbReference type="Proteomes" id="UP000199001"/>
    </source>
</evidence>
<protein>
    <recommendedName>
        <fullName evidence="5">Lipoprotein</fullName>
    </recommendedName>
</protein>
<feature type="signal peptide" evidence="2">
    <location>
        <begin position="1"/>
        <end position="25"/>
    </location>
</feature>
<accession>A0A1C6W1Z1</accession>
<dbReference type="Proteomes" id="UP000199001">
    <property type="component" value="Unassembled WGS sequence"/>
</dbReference>
<sequence>MMLRPVSARTAAVLALTLALTTACGQDSADGPDRAAASASPTTSGSGEALEGQDKISDEWPREIPLPAKYKILSASAPDGNFHLATVFAVSLEDVRATLAKFESDGFKKVRGTETGVGGIFQFKNDKWQVDLIIGFCDANGEPTSKDTGMYGVNYNIGPVE</sequence>
<dbReference type="OrthoDB" id="4215117at2"/>
<evidence type="ECO:0000256" key="1">
    <source>
        <dbReference type="SAM" id="MobiDB-lite"/>
    </source>
</evidence>